<evidence type="ECO:0000313" key="3">
    <source>
        <dbReference type="Proteomes" id="UP000184375"/>
    </source>
</evidence>
<dbReference type="InterPro" id="IPR029061">
    <property type="entry name" value="THDP-binding"/>
</dbReference>
<dbReference type="PANTHER" id="PTHR43257">
    <property type="entry name" value="PYRUVATE DEHYDROGENASE E1 COMPONENT BETA SUBUNIT"/>
    <property type="match status" value="1"/>
</dbReference>
<reference evidence="3" key="1">
    <citation type="submission" date="2016-11" db="EMBL/GenBank/DDBJ databases">
        <authorList>
            <person name="Varghese N."/>
            <person name="Submissions S."/>
        </authorList>
    </citation>
    <scope>NUCLEOTIDE SEQUENCE [LARGE SCALE GENOMIC DNA]</scope>
    <source>
        <strain evidence="3">DSM 18802</strain>
    </source>
</reference>
<dbReference type="Gene3D" id="3.40.50.970">
    <property type="match status" value="1"/>
</dbReference>
<dbReference type="AlphaFoldDB" id="A0A1M7MPB2"/>
<accession>A0A1M7MPB2</accession>
<keyword evidence="3" id="KW-1185">Reference proteome</keyword>
<dbReference type="PANTHER" id="PTHR43257:SF2">
    <property type="entry name" value="PYRUVATE DEHYDROGENASE E1 COMPONENT SUBUNIT BETA"/>
    <property type="match status" value="1"/>
</dbReference>
<dbReference type="STRING" id="447595.SAMN05660826_02369"/>
<keyword evidence="1" id="KW-0786">Thiamine pyrophosphate</keyword>
<sequence length="50" mass="5603">MAEKLYIEALREGLREELLRDEKVFLLGEDIGIYGGAFGVTKGLVQEFGE</sequence>
<name>A0A1M7MPB2_9FIRM</name>
<protein>
    <submittedName>
        <fullName evidence="2">Transketolase, pyrimidine binding domain</fullName>
    </submittedName>
</protein>
<evidence type="ECO:0000256" key="1">
    <source>
        <dbReference type="ARBA" id="ARBA00023052"/>
    </source>
</evidence>
<organism evidence="2 3">
    <name type="scientific">Caldanaerovirga acetigignens</name>
    <dbReference type="NCBI Taxonomy" id="447595"/>
    <lineage>
        <taxon>Bacteria</taxon>
        <taxon>Bacillati</taxon>
        <taxon>Bacillota</taxon>
        <taxon>Clostridia</taxon>
        <taxon>Thermosediminibacterales</taxon>
        <taxon>Thermosediminibacteraceae</taxon>
        <taxon>Caldanaerovirga</taxon>
    </lineage>
</organism>
<dbReference type="Proteomes" id="UP000184375">
    <property type="component" value="Unassembled WGS sequence"/>
</dbReference>
<proteinExistence type="predicted"/>
<evidence type="ECO:0000313" key="2">
    <source>
        <dbReference type="EMBL" id="SHM92853.1"/>
    </source>
</evidence>
<gene>
    <name evidence="2" type="ORF">SAMN05660826_02369</name>
</gene>
<dbReference type="SUPFAM" id="SSF52518">
    <property type="entry name" value="Thiamin diphosphate-binding fold (THDP-binding)"/>
    <property type="match status" value="1"/>
</dbReference>
<feature type="non-terminal residue" evidence="2">
    <location>
        <position position="50"/>
    </location>
</feature>
<dbReference type="EMBL" id="FRCR01000026">
    <property type="protein sequence ID" value="SHM92853.1"/>
    <property type="molecule type" value="Genomic_DNA"/>
</dbReference>